<evidence type="ECO:0000313" key="1">
    <source>
        <dbReference type="EMBL" id="SIT49094.1"/>
    </source>
</evidence>
<sequence>MPKFAKRANDFGNQVAPEYWFHNVWYAFWESLTPEGPDLYIDERMDAALAYMSAEQWGDWVYTTRKFDPEYRQRFYL</sequence>
<dbReference type="OrthoDB" id="6928755at2"/>
<dbReference type="RefSeq" id="WP_094783315.1">
    <property type="nucleotide sequence ID" value="NZ_CYGX02000125.1"/>
</dbReference>
<evidence type="ECO:0000313" key="2">
    <source>
        <dbReference type="Proteomes" id="UP000187012"/>
    </source>
</evidence>
<protein>
    <submittedName>
        <fullName evidence="1">Uncharacterized protein</fullName>
    </submittedName>
</protein>
<organism evidence="1 2">
    <name type="scientific">Paraburkholderia ribeironis</name>
    <dbReference type="NCBI Taxonomy" id="1247936"/>
    <lineage>
        <taxon>Bacteria</taxon>
        <taxon>Pseudomonadati</taxon>
        <taxon>Pseudomonadota</taxon>
        <taxon>Betaproteobacteria</taxon>
        <taxon>Burkholderiales</taxon>
        <taxon>Burkholderiaceae</taxon>
        <taxon>Paraburkholderia</taxon>
    </lineage>
</organism>
<gene>
    <name evidence="1" type="ORF">BN2475_1250026</name>
</gene>
<dbReference type="Proteomes" id="UP000187012">
    <property type="component" value="Unassembled WGS sequence"/>
</dbReference>
<name>A0A1N7SNV0_9BURK</name>
<proteinExistence type="predicted"/>
<accession>A0A1N7SNV0</accession>
<dbReference type="AlphaFoldDB" id="A0A1N7SNV0"/>
<dbReference type="EMBL" id="CYGX02000125">
    <property type="protein sequence ID" value="SIT49094.1"/>
    <property type="molecule type" value="Genomic_DNA"/>
</dbReference>
<keyword evidence="2" id="KW-1185">Reference proteome</keyword>
<reference evidence="1 2" key="1">
    <citation type="submission" date="2016-12" db="EMBL/GenBank/DDBJ databases">
        <authorList>
            <person name="Song W.-J."/>
            <person name="Kurnit D.M."/>
        </authorList>
    </citation>
    <scope>NUCLEOTIDE SEQUENCE [LARGE SCALE GENOMIC DNA]</scope>
    <source>
        <strain evidence="1 2">STM7296</strain>
    </source>
</reference>